<dbReference type="InterPro" id="IPR056683">
    <property type="entry name" value="DUF7781"/>
</dbReference>
<dbReference type="RefSeq" id="XP_005648347.1">
    <property type="nucleotide sequence ID" value="XM_005648290.1"/>
</dbReference>
<evidence type="ECO:0000313" key="4">
    <source>
        <dbReference type="Proteomes" id="UP000007264"/>
    </source>
</evidence>
<organism evidence="3 4">
    <name type="scientific">Coccomyxa subellipsoidea (strain C-169)</name>
    <name type="common">Green microalga</name>
    <dbReference type="NCBI Taxonomy" id="574566"/>
    <lineage>
        <taxon>Eukaryota</taxon>
        <taxon>Viridiplantae</taxon>
        <taxon>Chlorophyta</taxon>
        <taxon>core chlorophytes</taxon>
        <taxon>Trebouxiophyceae</taxon>
        <taxon>Trebouxiophyceae incertae sedis</taxon>
        <taxon>Coccomyxaceae</taxon>
        <taxon>Coccomyxa</taxon>
        <taxon>Coccomyxa subellipsoidea</taxon>
    </lineage>
</organism>
<dbReference type="GeneID" id="17041817"/>
<dbReference type="EMBL" id="AGSI01000007">
    <property type="protein sequence ID" value="EIE23803.1"/>
    <property type="molecule type" value="Genomic_DNA"/>
</dbReference>
<dbReference type="AlphaFoldDB" id="I0YZI4"/>
<evidence type="ECO:0000313" key="3">
    <source>
        <dbReference type="EMBL" id="EIE23803.1"/>
    </source>
</evidence>
<gene>
    <name evidence="3" type="ORF">COCSUDRAFT_63326</name>
</gene>
<name>I0YZI4_COCSC</name>
<evidence type="ECO:0000259" key="2">
    <source>
        <dbReference type="Pfam" id="PF25003"/>
    </source>
</evidence>
<accession>I0YZI4</accession>
<reference evidence="3 4" key="1">
    <citation type="journal article" date="2012" name="Genome Biol.">
        <title>The genome of the polar eukaryotic microalga coccomyxa subellipsoidea reveals traits of cold adaptation.</title>
        <authorList>
            <person name="Blanc G."/>
            <person name="Agarkova I."/>
            <person name="Grimwood J."/>
            <person name="Kuo A."/>
            <person name="Brueggeman A."/>
            <person name="Dunigan D."/>
            <person name="Gurnon J."/>
            <person name="Ladunga I."/>
            <person name="Lindquist E."/>
            <person name="Lucas S."/>
            <person name="Pangilinan J."/>
            <person name="Proschold T."/>
            <person name="Salamov A."/>
            <person name="Schmutz J."/>
            <person name="Weeks D."/>
            <person name="Yamada T."/>
            <person name="Claverie J.M."/>
            <person name="Grigoriev I."/>
            <person name="Van Etten J."/>
            <person name="Lomsadze A."/>
            <person name="Borodovsky M."/>
        </authorList>
    </citation>
    <scope>NUCLEOTIDE SEQUENCE [LARGE SCALE GENOMIC DNA]</scope>
    <source>
        <strain evidence="3 4">C-169</strain>
    </source>
</reference>
<dbReference type="OrthoDB" id="537661at2759"/>
<comment type="caution">
    <text evidence="3">The sequence shown here is derived from an EMBL/GenBank/DDBJ whole genome shotgun (WGS) entry which is preliminary data.</text>
</comment>
<keyword evidence="4" id="KW-1185">Reference proteome</keyword>
<dbReference type="Proteomes" id="UP000007264">
    <property type="component" value="Unassembled WGS sequence"/>
</dbReference>
<feature type="region of interest" description="Disordered" evidence="1">
    <location>
        <begin position="159"/>
        <end position="178"/>
    </location>
</feature>
<evidence type="ECO:0000256" key="1">
    <source>
        <dbReference type="SAM" id="MobiDB-lite"/>
    </source>
</evidence>
<protein>
    <recommendedName>
        <fullName evidence="2">DUF7781 domain-containing protein</fullName>
    </recommendedName>
</protein>
<dbReference type="Pfam" id="PF25003">
    <property type="entry name" value="DUF7781"/>
    <property type="match status" value="1"/>
</dbReference>
<dbReference type="KEGG" id="csl:COCSUDRAFT_63326"/>
<feature type="domain" description="DUF7781" evidence="2">
    <location>
        <begin position="6"/>
        <end position="55"/>
    </location>
</feature>
<sequence>MQLRSKVLPSVELHPHWRVDLYMPELEGHVGNSGEAIQLEKGHCHIQIPKMELLLSLNHLGRDVRFLMRRTLHRGAVLQGSCVESCGPTLEECSSHAPVAEANAPAAQLLAASGADEVAAAPLRHSWWERQRQDYQESSLRSRQTVARRRPAGVWLYPPAEVPRDRQKHSSPPAAWQPLVHQIRGAVERLKSQLHRGKQEETA</sequence>
<proteinExistence type="predicted"/>